<comment type="caution">
    <text evidence="1">The sequence shown here is derived from an EMBL/GenBank/DDBJ whole genome shotgun (WGS) entry which is preliminary data.</text>
</comment>
<dbReference type="EMBL" id="RCZC01000001">
    <property type="protein sequence ID" value="TPG56286.1"/>
    <property type="molecule type" value="Genomic_DNA"/>
</dbReference>
<dbReference type="PANTHER" id="PTHR36582">
    <property type="entry name" value="ANTITOXIN PARD"/>
    <property type="match status" value="1"/>
</dbReference>
<evidence type="ECO:0000313" key="2">
    <source>
        <dbReference type="Proteomes" id="UP000319931"/>
    </source>
</evidence>
<reference evidence="1 2" key="1">
    <citation type="journal article" date="2019" name="Environ. Microbiol.">
        <title>Species interactions and distinct microbial communities in high Arctic permafrost affected cryosols are associated with the CH4 and CO2 gas fluxes.</title>
        <authorList>
            <person name="Altshuler I."/>
            <person name="Hamel J."/>
            <person name="Turney S."/>
            <person name="Magnuson E."/>
            <person name="Levesque R."/>
            <person name="Greer C."/>
            <person name="Whyte L.G."/>
        </authorList>
    </citation>
    <scope>NUCLEOTIDE SEQUENCE [LARGE SCALE GENOMIC DNA]</scope>
    <source>
        <strain evidence="1 2">E6.1</strain>
    </source>
</reference>
<sequence length="81" mass="9123">MDVPVGPHWESFVEASVAEGRYASAVDVVNEGLRLVEERDAKIKALRETLQASIAEDVWYSADDVFLSVQEDLDAWERERG</sequence>
<dbReference type="PANTHER" id="PTHR36582:SF2">
    <property type="entry name" value="ANTITOXIN PARD"/>
    <property type="match status" value="1"/>
</dbReference>
<dbReference type="Gene3D" id="6.10.10.120">
    <property type="entry name" value="Antitoxin ParD1-like"/>
    <property type="match status" value="1"/>
</dbReference>
<dbReference type="RefSeq" id="WP_140847097.1">
    <property type="nucleotide sequence ID" value="NZ_RCZC01000001.1"/>
</dbReference>
<dbReference type="Proteomes" id="UP000319931">
    <property type="component" value="Unassembled WGS sequence"/>
</dbReference>
<dbReference type="OrthoDB" id="9815501at2"/>
<gene>
    <name evidence="1" type="ORF">EAH76_01600</name>
</gene>
<protein>
    <submittedName>
        <fullName evidence="1">Type II toxin-antitoxin system ParD family antitoxin</fullName>
    </submittedName>
</protein>
<dbReference type="AlphaFoldDB" id="A0A502G509"/>
<keyword evidence="2" id="KW-1185">Reference proteome</keyword>
<dbReference type="NCBIfam" id="TIGR02606">
    <property type="entry name" value="antidote_CC2985"/>
    <property type="match status" value="1"/>
</dbReference>
<dbReference type="InterPro" id="IPR038296">
    <property type="entry name" value="ParD_sf"/>
</dbReference>
<dbReference type="InterPro" id="IPR022789">
    <property type="entry name" value="ParD"/>
</dbReference>
<proteinExistence type="predicted"/>
<organism evidence="1 2">
    <name type="scientific">Sphingomonas glacialis</name>
    <dbReference type="NCBI Taxonomy" id="658225"/>
    <lineage>
        <taxon>Bacteria</taxon>
        <taxon>Pseudomonadati</taxon>
        <taxon>Pseudomonadota</taxon>
        <taxon>Alphaproteobacteria</taxon>
        <taxon>Sphingomonadales</taxon>
        <taxon>Sphingomonadaceae</taxon>
        <taxon>Sphingomonas</taxon>
    </lineage>
</organism>
<dbReference type="Pfam" id="PF03693">
    <property type="entry name" value="ParD_antitoxin"/>
    <property type="match status" value="1"/>
</dbReference>
<name>A0A502G509_9SPHN</name>
<evidence type="ECO:0000313" key="1">
    <source>
        <dbReference type="EMBL" id="TPG56286.1"/>
    </source>
</evidence>
<accession>A0A502G509</accession>